<accession>A0A645AA34</accession>
<dbReference type="SUPFAM" id="SSF88723">
    <property type="entry name" value="PIN domain-like"/>
    <property type="match status" value="1"/>
</dbReference>
<evidence type="ECO:0000256" key="2">
    <source>
        <dbReference type="ARBA" id="ARBA00022722"/>
    </source>
</evidence>
<dbReference type="GO" id="GO:0004518">
    <property type="term" value="F:nuclease activity"/>
    <property type="evidence" value="ECO:0007669"/>
    <property type="project" value="UniProtKB-KW"/>
</dbReference>
<dbReference type="CDD" id="cd09877">
    <property type="entry name" value="PIN_YacL-like"/>
    <property type="match status" value="1"/>
</dbReference>
<feature type="transmembrane region" description="Helical" evidence="5">
    <location>
        <begin position="5"/>
        <end position="24"/>
    </location>
</feature>
<keyword evidence="5" id="KW-0472">Membrane</keyword>
<feature type="transmembrane region" description="Helical" evidence="5">
    <location>
        <begin position="114"/>
        <end position="133"/>
    </location>
</feature>
<dbReference type="AlphaFoldDB" id="A0A645AA34"/>
<dbReference type="PROSITE" id="PS50926">
    <property type="entry name" value="TRAM"/>
    <property type="match status" value="1"/>
</dbReference>
<dbReference type="Pfam" id="PF01938">
    <property type="entry name" value="TRAM"/>
    <property type="match status" value="1"/>
</dbReference>
<dbReference type="EMBL" id="VSSQ01012799">
    <property type="protein sequence ID" value="MPM50069.1"/>
    <property type="molecule type" value="Genomic_DNA"/>
</dbReference>
<evidence type="ECO:0000259" key="6">
    <source>
        <dbReference type="PROSITE" id="PS50926"/>
    </source>
</evidence>
<comment type="caution">
    <text evidence="7">The sequence shown here is derived from an EMBL/GenBank/DDBJ whole genome shotgun (WGS) entry which is preliminary data.</text>
</comment>
<dbReference type="PANTHER" id="PTHR11603:SF147">
    <property type="entry name" value="MEMBRANE PROTEIN"/>
    <property type="match status" value="1"/>
</dbReference>
<evidence type="ECO:0000256" key="3">
    <source>
        <dbReference type="ARBA" id="ARBA00022801"/>
    </source>
</evidence>
<protein>
    <submittedName>
        <fullName evidence="7">Putative PIN and TRAM-domain containing protein YacL</fullName>
        <ecNumber evidence="7">3.1.-.-</ecNumber>
    </submittedName>
</protein>
<keyword evidence="5" id="KW-1133">Transmembrane helix</keyword>
<name>A0A645AA34_9ZZZZ</name>
<dbReference type="PANTHER" id="PTHR11603">
    <property type="entry name" value="AAA FAMILY ATPASE"/>
    <property type="match status" value="1"/>
</dbReference>
<evidence type="ECO:0000256" key="1">
    <source>
        <dbReference type="ARBA" id="ARBA00001946"/>
    </source>
</evidence>
<dbReference type="EC" id="3.1.-.-" evidence="7"/>
<dbReference type="InterPro" id="IPR029060">
    <property type="entry name" value="PIN-like_dom_sf"/>
</dbReference>
<evidence type="ECO:0000256" key="5">
    <source>
        <dbReference type="SAM" id="Phobius"/>
    </source>
</evidence>
<evidence type="ECO:0000313" key="7">
    <source>
        <dbReference type="EMBL" id="MPM50069.1"/>
    </source>
</evidence>
<evidence type="ECO:0000256" key="4">
    <source>
        <dbReference type="ARBA" id="ARBA00022842"/>
    </source>
</evidence>
<comment type="cofactor">
    <cofactor evidence="1">
        <name>Mg(2+)</name>
        <dbReference type="ChEBI" id="CHEBI:18420"/>
    </cofactor>
</comment>
<feature type="domain" description="TRAM" evidence="6">
    <location>
        <begin position="295"/>
        <end position="356"/>
    </location>
</feature>
<sequence>MSIEFVFRLIGMVAFAIAGVLWGQSLGVTANAGSVPGMMSVEQYTFTFGLVGVLVGLILTPYITTRPVRAIRNVLTRLSAQSLVASLIGLISGLLVAALLSFPISLLPSPFGKILPFIGVVLFGYLGIAVFVMRQGDLFSIFSSLRGGGGSSSKEGGPGVNWADSRTILLDTSVIIDGRIADITRTGFLPGSLLIPRFVLNELQYIADSPDALRRQRGRRGMEVLSALQKEPVIPVRISDIDVEGMREVDDKLVVLARQMRCPILTNDYNLNRVAELQGVTVLNVNELANAVKSVLLPGEILSVHVIQEGRESGQGVGYMDDGTMVVVENGREFMDKEILVVVTKVLQTAAGRMIFGRPDESATTGH</sequence>
<dbReference type="SMART" id="SM00670">
    <property type="entry name" value="PINc"/>
    <property type="match status" value="1"/>
</dbReference>
<keyword evidence="3 7" id="KW-0378">Hydrolase</keyword>
<gene>
    <name evidence="7" type="primary">yacL_10</name>
    <name evidence="7" type="ORF">SDC9_96803</name>
</gene>
<proteinExistence type="predicted"/>
<feature type="transmembrane region" description="Helical" evidence="5">
    <location>
        <begin position="44"/>
        <end position="63"/>
    </location>
</feature>
<organism evidence="7">
    <name type="scientific">bioreactor metagenome</name>
    <dbReference type="NCBI Taxonomy" id="1076179"/>
    <lineage>
        <taxon>unclassified sequences</taxon>
        <taxon>metagenomes</taxon>
        <taxon>ecological metagenomes</taxon>
    </lineage>
</organism>
<dbReference type="GO" id="GO:0016787">
    <property type="term" value="F:hydrolase activity"/>
    <property type="evidence" value="ECO:0007669"/>
    <property type="project" value="UniProtKB-KW"/>
</dbReference>
<reference evidence="7" key="1">
    <citation type="submission" date="2019-08" db="EMBL/GenBank/DDBJ databases">
        <authorList>
            <person name="Kucharzyk K."/>
            <person name="Murdoch R.W."/>
            <person name="Higgins S."/>
            <person name="Loffler F."/>
        </authorList>
    </citation>
    <scope>NUCLEOTIDE SEQUENCE</scope>
</reference>
<dbReference type="Gene3D" id="3.40.50.1010">
    <property type="entry name" value="5'-nuclease"/>
    <property type="match status" value="1"/>
</dbReference>
<keyword evidence="2" id="KW-0540">Nuclease</keyword>
<feature type="transmembrane region" description="Helical" evidence="5">
    <location>
        <begin position="83"/>
        <end position="102"/>
    </location>
</feature>
<keyword evidence="4" id="KW-0460">Magnesium</keyword>
<keyword evidence="5" id="KW-0812">Transmembrane</keyword>
<dbReference type="InterPro" id="IPR052041">
    <property type="entry name" value="Nucleic_acid_metab_PIN/TRAM"/>
</dbReference>
<dbReference type="InterPro" id="IPR002716">
    <property type="entry name" value="PIN_dom"/>
</dbReference>
<dbReference type="InterPro" id="IPR002792">
    <property type="entry name" value="TRAM_dom"/>
</dbReference>
<dbReference type="Pfam" id="PF01850">
    <property type="entry name" value="PIN"/>
    <property type="match status" value="1"/>
</dbReference>